<comment type="caution">
    <text evidence="1">The sequence shown here is derived from an EMBL/GenBank/DDBJ whole genome shotgun (WGS) entry which is preliminary data.</text>
</comment>
<organism evidence="1 2">
    <name type="scientific">Dyadobacter psychrotolerans</name>
    <dbReference type="NCBI Taxonomy" id="2541721"/>
    <lineage>
        <taxon>Bacteria</taxon>
        <taxon>Pseudomonadati</taxon>
        <taxon>Bacteroidota</taxon>
        <taxon>Cytophagia</taxon>
        <taxon>Cytophagales</taxon>
        <taxon>Spirosomataceae</taxon>
        <taxon>Dyadobacter</taxon>
    </lineage>
</organism>
<dbReference type="Proteomes" id="UP000294850">
    <property type="component" value="Unassembled WGS sequence"/>
</dbReference>
<dbReference type="OrthoDB" id="982833at2"/>
<gene>
    <name evidence="1" type="ORF">E0F88_17575</name>
</gene>
<evidence type="ECO:0000313" key="2">
    <source>
        <dbReference type="Proteomes" id="UP000294850"/>
    </source>
</evidence>
<accession>A0A4R5DNM4</accession>
<dbReference type="AlphaFoldDB" id="A0A4R5DNM4"/>
<name>A0A4R5DNM4_9BACT</name>
<dbReference type="RefSeq" id="WP_131959587.1">
    <property type="nucleotide sequence ID" value="NZ_SMFL01000006.1"/>
</dbReference>
<sequence>MSVLLQMMLISCKEKQNPAEDYLAIWKCQQENNYDEAATRKSIIGTWGWKYSAGSHVSSTPSKNTESSKNLRIKFNEDGSGTIMAKDTNGTFTWTIELKDNNLYGFQTMPFISQVSGRLLFCDNLMMCNGSYVDGPDNIFKKE</sequence>
<dbReference type="EMBL" id="SMFL01000006">
    <property type="protein sequence ID" value="TDE13710.1"/>
    <property type="molecule type" value="Genomic_DNA"/>
</dbReference>
<keyword evidence="2" id="KW-1185">Reference proteome</keyword>
<evidence type="ECO:0000313" key="1">
    <source>
        <dbReference type="EMBL" id="TDE13710.1"/>
    </source>
</evidence>
<protein>
    <submittedName>
        <fullName evidence="1">Uncharacterized protein</fullName>
    </submittedName>
</protein>
<proteinExistence type="predicted"/>
<reference evidence="1 2" key="1">
    <citation type="submission" date="2019-03" db="EMBL/GenBank/DDBJ databases">
        <title>Dyadobacter AR-3-6 sp. nov., isolated from arctic soil.</title>
        <authorList>
            <person name="Chaudhary D.K."/>
        </authorList>
    </citation>
    <scope>NUCLEOTIDE SEQUENCE [LARGE SCALE GENOMIC DNA]</scope>
    <source>
        <strain evidence="1 2">AR-3-6</strain>
    </source>
</reference>